<evidence type="ECO:0000259" key="4">
    <source>
        <dbReference type="Pfam" id="PF06165"/>
    </source>
</evidence>
<keyword evidence="1" id="KW-0328">Glycosyltransferase</keyword>
<dbReference type="Gene3D" id="2.70.98.40">
    <property type="entry name" value="Glycoside hydrolase, family 65, N-terminal domain"/>
    <property type="match status" value="2"/>
</dbReference>
<dbReference type="Pfam" id="PF06165">
    <property type="entry name" value="GH94_b-supersand"/>
    <property type="match status" value="2"/>
</dbReference>
<evidence type="ECO:0000256" key="3">
    <source>
        <dbReference type="SAM" id="MobiDB-lite"/>
    </source>
</evidence>
<feature type="domain" description="Glycosyl hydrolase 94 supersandwich" evidence="4">
    <location>
        <begin position="523"/>
        <end position="792"/>
    </location>
</feature>
<dbReference type="InterPro" id="IPR033432">
    <property type="entry name" value="GH94_catalytic"/>
</dbReference>
<evidence type="ECO:0000313" key="6">
    <source>
        <dbReference type="EMBL" id="QOW18494.1"/>
    </source>
</evidence>
<evidence type="ECO:0000256" key="1">
    <source>
        <dbReference type="ARBA" id="ARBA00022676"/>
    </source>
</evidence>
<dbReference type="InterPro" id="IPR010383">
    <property type="entry name" value="Glyco_hydrolase_94_b-supersand"/>
</dbReference>
<feature type="domain" description="Glycosyl hydrolase 94 catalytic" evidence="5">
    <location>
        <begin position="807"/>
        <end position="1230"/>
    </location>
</feature>
<dbReference type="RefSeq" id="WP_193983129.1">
    <property type="nucleotide sequence ID" value="NZ_CP063656.1"/>
</dbReference>
<dbReference type="InterPro" id="IPR037824">
    <property type="entry name" value="GH94N_2_NdvB"/>
</dbReference>
<dbReference type="Pfam" id="PF17167">
    <property type="entry name" value="Glyco_hydro_94"/>
    <property type="match status" value="1"/>
</dbReference>
<dbReference type="SUPFAM" id="SSF74650">
    <property type="entry name" value="Galactose mutarotase-like"/>
    <property type="match status" value="2"/>
</dbReference>
<dbReference type="PANTHER" id="PTHR37469:SF2">
    <property type="entry name" value="CELLOBIONIC ACID PHOSPHORYLASE"/>
    <property type="match status" value="1"/>
</dbReference>
<dbReference type="KEGG" id="lcic:INQ41_07110"/>
<sequence>MLSDGTGISVSNVATIAVQRAHLLSNGRYTTLLTDAGSGWSRWCGRALTRWREDPTRDAWGSYLLLRDVDGGALWSSTRQPMPHVPGGIDIDAGCGVFSSRRISQLLETRLSVVVAVDRDAELRHLTITNRDLRPRVLEVTSYSEPVLGLLTADAAHPAFSKLFVRTEWVAEGGVLLATRRRQSPEEHETWVAQVARVEGQPSDTCEYETDRRRFLGRGRPLQDGCQLRNGEVLGENAGDVLDAVISLRRRVRVAPGATVRIAFWNCVADSRENVLALARSLASAEHCGAVIQQARAAAAARRTQFELDETCAARYSQLLAALMVSNPAWRASPDAIASAVGGAPQLWAGGISGDRPIVLVIADEHPTATATSELLRVQRYWQSMGLGVDVVVLGHRNAVGGAAPGQSLARLVEAQKRALGADPEAAKAEAFFVDVEQIDPGLRDGLIGAARVILPAGEWPSSTEVGGDSPGSTTMAGRVETAAEDAPARNVVPAAPPHPGTGDDLALQFDNGYGGFSPGGDEYVIRADGHRCTPAPWSNVVANPVAGFITTGEGGGHTFSCNSQQNPLTPWPNDPVTDEPCEVVYLSDRDSGALWSATPLPLPGPGTKRITRHGRGWSSWSHQCDGLEIELLQLLPPDHGVKVSRLRIRNRSGRARAIVVTAYLQWALGPNGSVPGPQVVTSQDPQTSAVFAVNRWRADFAGRVAFADIGEGMRCFTCDRGEFLGMHGSLQRPASLHGALPLSNWCGAGRDPCAALQSLLEIEPDATGELRFLIGDAESTDAASALVQHARGLDLDAVMDAIRNRWDDVTATLQVNTPDPAMNLLLNHWLLYQVLSCRMWARTAYYQASGAYGFRDQLQDVRALCIACPEVAREHLLRAASRQFLEGDVQHWWLPPSGKGIRTRMSDDRLWLPYSALHYVTVTGDVQLLDAHAAFLEGPTLEDGQTDAFFTPTISATTGSIYEHCARAVDVSLALGPHRLPLMGTGDWNDGMNRVGAQGCGESVWLGWFLLDVIARLGPIARSRGDHQRADRWDRTAATVKSAMEGAGWDGAWYRRGYYDDGTPLGSAQQPECRIDSIAQSWAVMSAAGDPERRRQAMESTERELVDHQHRLARLLTPPFENGPHDPGYIKAYPPGVRENGGQYTHGCIWSIFAWAGLGEGSRAWELFDYFNPITHSSSPPAAEHFVVEPYVSCADVYSVGALAGRGGWTWYTGSAAWLYRAGVEALLGFHLSGDHLLLDPCIPATWPGFSILYRHGASRYRIQVDNPEGATRGIHDATLDGAPIRWTGPAPRIPLRDDGKEHRLQLTMGVHAAAG</sequence>
<dbReference type="Gene3D" id="1.50.10.10">
    <property type="match status" value="1"/>
</dbReference>
<reference evidence="6 7" key="1">
    <citation type="submission" date="2020-10" db="EMBL/GenBank/DDBJ databases">
        <title>complete genome sequencing of Lysobacter sp. H21R20.</title>
        <authorList>
            <person name="Bae J.-W."/>
            <person name="Lee S.-Y."/>
        </authorList>
    </citation>
    <scope>NUCLEOTIDE SEQUENCE [LARGE SCALE GENOMIC DNA]</scope>
    <source>
        <strain evidence="6 7">H21R20</strain>
    </source>
</reference>
<dbReference type="Proteomes" id="UP000594059">
    <property type="component" value="Chromosome"/>
</dbReference>
<dbReference type="PANTHER" id="PTHR37469">
    <property type="entry name" value="CELLOBIONIC ACID PHOSPHORYLASE-RELATED"/>
    <property type="match status" value="1"/>
</dbReference>
<name>A0A7S6ZRH1_9GAMM</name>
<dbReference type="InterPro" id="IPR012341">
    <property type="entry name" value="6hp_glycosidase-like_sf"/>
</dbReference>
<dbReference type="GO" id="GO:0005975">
    <property type="term" value="P:carbohydrate metabolic process"/>
    <property type="evidence" value="ECO:0007669"/>
    <property type="project" value="InterPro"/>
</dbReference>
<gene>
    <name evidence="6" type="ORF">INQ41_07110</name>
</gene>
<dbReference type="GO" id="GO:0030246">
    <property type="term" value="F:carbohydrate binding"/>
    <property type="evidence" value="ECO:0007669"/>
    <property type="project" value="InterPro"/>
</dbReference>
<dbReference type="InterPro" id="IPR037018">
    <property type="entry name" value="GH65_N"/>
</dbReference>
<proteinExistence type="predicted"/>
<dbReference type="EMBL" id="CP063656">
    <property type="protein sequence ID" value="QOW18494.1"/>
    <property type="molecule type" value="Genomic_DNA"/>
</dbReference>
<evidence type="ECO:0000313" key="7">
    <source>
        <dbReference type="Proteomes" id="UP000594059"/>
    </source>
</evidence>
<evidence type="ECO:0000256" key="2">
    <source>
        <dbReference type="ARBA" id="ARBA00022679"/>
    </source>
</evidence>
<accession>A0A7S6ZRH1</accession>
<organism evidence="6 7">
    <name type="scientific">Novilysobacter ciconiae</name>
    <dbReference type="NCBI Taxonomy" id="2781022"/>
    <lineage>
        <taxon>Bacteria</taxon>
        <taxon>Pseudomonadati</taxon>
        <taxon>Pseudomonadota</taxon>
        <taxon>Gammaproteobacteria</taxon>
        <taxon>Lysobacterales</taxon>
        <taxon>Lysobacteraceae</taxon>
        <taxon>Novilysobacter</taxon>
    </lineage>
</organism>
<dbReference type="InterPro" id="IPR011013">
    <property type="entry name" value="Gal_mutarotase_sf_dom"/>
</dbReference>
<feature type="region of interest" description="Disordered" evidence="3">
    <location>
        <begin position="481"/>
        <end position="501"/>
    </location>
</feature>
<dbReference type="GO" id="GO:0016757">
    <property type="term" value="F:glycosyltransferase activity"/>
    <property type="evidence" value="ECO:0007669"/>
    <property type="project" value="UniProtKB-KW"/>
</dbReference>
<keyword evidence="2 6" id="KW-0808">Transferase</keyword>
<protein>
    <submittedName>
        <fullName evidence="6">Glycosyl transferase family 36</fullName>
    </submittedName>
</protein>
<dbReference type="SMART" id="SM01068">
    <property type="entry name" value="CBM_X"/>
    <property type="match status" value="2"/>
</dbReference>
<evidence type="ECO:0000259" key="5">
    <source>
        <dbReference type="Pfam" id="PF17167"/>
    </source>
</evidence>
<dbReference type="InterPro" id="IPR008928">
    <property type="entry name" value="6-hairpin_glycosidase_sf"/>
</dbReference>
<dbReference type="CDD" id="cd11756">
    <property type="entry name" value="GH94N_ChvB_NdvB_1_like"/>
    <property type="match status" value="1"/>
</dbReference>
<dbReference type="Gene3D" id="2.60.420.10">
    <property type="entry name" value="Maltose phosphorylase, domain 3"/>
    <property type="match status" value="1"/>
</dbReference>
<keyword evidence="7" id="KW-1185">Reference proteome</keyword>
<dbReference type="SUPFAM" id="SSF48208">
    <property type="entry name" value="Six-hairpin glycosidases"/>
    <property type="match status" value="1"/>
</dbReference>
<dbReference type="InterPro" id="IPR052047">
    <property type="entry name" value="GH94_Enzymes"/>
</dbReference>
<feature type="domain" description="Glycosyl hydrolase 94 supersandwich" evidence="4">
    <location>
        <begin position="15"/>
        <end position="282"/>
    </location>
</feature>